<accession>A0ABS5B4Z0</accession>
<proteinExistence type="predicted"/>
<feature type="transmembrane region" description="Helical" evidence="1">
    <location>
        <begin position="5"/>
        <end position="26"/>
    </location>
</feature>
<comment type="caution">
    <text evidence="2">The sequence shown here is derived from an EMBL/GenBank/DDBJ whole genome shotgun (WGS) entry which is preliminary data.</text>
</comment>
<evidence type="ECO:0008006" key="4">
    <source>
        <dbReference type="Google" id="ProtNLM"/>
    </source>
</evidence>
<gene>
    <name evidence="2" type="ORF">C4K46_08135</name>
</gene>
<sequence length="64" mass="7318">MKKNILLAVIQALLVFIIIGSLTYFIKGHFFYKYLSLIFGLLAGALRFFTASLLDSFLPKNKKF</sequence>
<organism evidence="2 3">
    <name type="scientific">Streptococcus oricebi</name>
    <dbReference type="NCBI Taxonomy" id="1547447"/>
    <lineage>
        <taxon>Bacteria</taxon>
        <taxon>Bacillati</taxon>
        <taxon>Bacillota</taxon>
        <taxon>Bacilli</taxon>
        <taxon>Lactobacillales</taxon>
        <taxon>Streptococcaceae</taxon>
        <taxon>Streptococcus</taxon>
    </lineage>
</organism>
<feature type="transmembrane region" description="Helical" evidence="1">
    <location>
        <begin position="32"/>
        <end position="54"/>
    </location>
</feature>
<evidence type="ECO:0000313" key="3">
    <source>
        <dbReference type="Proteomes" id="UP001519296"/>
    </source>
</evidence>
<name>A0ABS5B4Z0_9STRE</name>
<evidence type="ECO:0000256" key="1">
    <source>
        <dbReference type="SAM" id="Phobius"/>
    </source>
</evidence>
<reference evidence="2 3" key="1">
    <citation type="submission" date="2018-02" db="EMBL/GenBank/DDBJ databases">
        <title>Draft genome sequence of Streptococcus oricebi CCUG 70868T type strain.</title>
        <authorList>
            <person name="Mendez V."/>
            <person name="Salva-Serra F."/>
            <person name="Jaen-Luchoro D."/>
            <person name="Gonzales-Siles L."/>
            <person name="Karlsson R."/>
            <person name="Engstrom-Jakobsson H."/>
            <person name="Busquets A."/>
            <person name="Gomila M."/>
            <person name="Pineiro-Iglesias B."/>
            <person name="Bennasar-Figueras A."/>
            <person name="Seeger M."/>
            <person name="Moore E."/>
        </authorList>
    </citation>
    <scope>NUCLEOTIDE SEQUENCE [LARGE SCALE GENOMIC DNA]</scope>
    <source>
        <strain evidence="2 3">CCUG 70868</strain>
    </source>
</reference>
<protein>
    <recommendedName>
        <fullName evidence="4">Excreted peptide</fullName>
    </recommendedName>
</protein>
<keyword evidence="1" id="KW-1133">Transmembrane helix</keyword>
<dbReference type="Proteomes" id="UP001519296">
    <property type="component" value="Unassembled WGS sequence"/>
</dbReference>
<keyword evidence="1" id="KW-0472">Membrane</keyword>
<dbReference type="EMBL" id="PRDG01000005">
    <property type="protein sequence ID" value="MBP2623903.1"/>
    <property type="molecule type" value="Genomic_DNA"/>
</dbReference>
<keyword evidence="1" id="KW-0812">Transmembrane</keyword>
<evidence type="ECO:0000313" key="2">
    <source>
        <dbReference type="EMBL" id="MBP2623903.1"/>
    </source>
</evidence>
<keyword evidence="3" id="KW-1185">Reference proteome</keyword>
<dbReference type="RefSeq" id="WP_209628411.1">
    <property type="nucleotide sequence ID" value="NZ_PRDG01000005.1"/>
</dbReference>